<protein>
    <submittedName>
        <fullName evidence="1">Uncharacterized protein</fullName>
    </submittedName>
</protein>
<accession>A0ABQ8IIM8</accession>
<evidence type="ECO:0000313" key="2">
    <source>
        <dbReference type="Proteomes" id="UP000827721"/>
    </source>
</evidence>
<sequence>MKGVPLRIEIGPKDLAINQALRQKKLILAPCVDYIFRPIIFYAVEEDVKERTKSDKRAAKTLCTPFYQSEMLKGIFLSFSVLITLVIYYNEELNLCSKSTR</sequence>
<evidence type="ECO:0000313" key="1">
    <source>
        <dbReference type="EMBL" id="KAH7576027.1"/>
    </source>
</evidence>
<gene>
    <name evidence="1" type="ORF">JRO89_XS02G0279300</name>
</gene>
<comment type="caution">
    <text evidence="1">The sequence shown here is derived from an EMBL/GenBank/DDBJ whole genome shotgun (WGS) entry which is preliminary data.</text>
</comment>
<keyword evidence="2" id="KW-1185">Reference proteome</keyword>
<name>A0ABQ8IIM8_9ROSI</name>
<organism evidence="1 2">
    <name type="scientific">Xanthoceras sorbifolium</name>
    <dbReference type="NCBI Taxonomy" id="99658"/>
    <lineage>
        <taxon>Eukaryota</taxon>
        <taxon>Viridiplantae</taxon>
        <taxon>Streptophyta</taxon>
        <taxon>Embryophyta</taxon>
        <taxon>Tracheophyta</taxon>
        <taxon>Spermatophyta</taxon>
        <taxon>Magnoliopsida</taxon>
        <taxon>eudicotyledons</taxon>
        <taxon>Gunneridae</taxon>
        <taxon>Pentapetalae</taxon>
        <taxon>rosids</taxon>
        <taxon>malvids</taxon>
        <taxon>Sapindales</taxon>
        <taxon>Sapindaceae</taxon>
        <taxon>Xanthoceroideae</taxon>
        <taxon>Xanthoceras</taxon>
    </lineage>
</organism>
<reference evidence="1 2" key="1">
    <citation type="submission" date="2021-02" db="EMBL/GenBank/DDBJ databases">
        <title>Plant Genome Project.</title>
        <authorList>
            <person name="Zhang R.-G."/>
        </authorList>
    </citation>
    <scope>NUCLEOTIDE SEQUENCE [LARGE SCALE GENOMIC DNA]</scope>
    <source>
        <tissue evidence="1">Leaves</tissue>
    </source>
</reference>
<proteinExistence type="predicted"/>
<dbReference type="Proteomes" id="UP000827721">
    <property type="component" value="Unassembled WGS sequence"/>
</dbReference>
<dbReference type="EMBL" id="JAFEMO010000002">
    <property type="protein sequence ID" value="KAH7576027.1"/>
    <property type="molecule type" value="Genomic_DNA"/>
</dbReference>